<dbReference type="EMBL" id="CM000880">
    <property type="protein sequence ID" value="KQK18554.1"/>
    <property type="molecule type" value="Genomic_DNA"/>
</dbReference>
<evidence type="ECO:0000259" key="3">
    <source>
        <dbReference type="Pfam" id="PF13962"/>
    </source>
</evidence>
<evidence type="ECO:0000313" key="4">
    <source>
        <dbReference type="EMBL" id="KQK18554.1"/>
    </source>
</evidence>
<feature type="domain" description="PGG" evidence="3">
    <location>
        <begin position="360"/>
        <end position="448"/>
    </location>
</feature>
<dbReference type="PANTHER" id="PTHR24177">
    <property type="entry name" value="CASKIN"/>
    <property type="match status" value="1"/>
</dbReference>
<reference evidence="5" key="3">
    <citation type="submission" date="2018-08" db="UniProtKB">
        <authorList>
            <consortium name="EnsemblPlants"/>
        </authorList>
    </citation>
    <scope>IDENTIFICATION</scope>
    <source>
        <strain evidence="5">cv. Bd21</strain>
    </source>
</reference>
<feature type="compositionally biased region" description="Polar residues" evidence="1">
    <location>
        <begin position="1"/>
        <end position="21"/>
    </location>
</feature>
<feature type="transmembrane region" description="Helical" evidence="2">
    <location>
        <begin position="369"/>
        <end position="388"/>
    </location>
</feature>
<accession>A0A0Q3S0N8</accession>
<dbReference type="InterPro" id="IPR026961">
    <property type="entry name" value="PGG_dom"/>
</dbReference>
<feature type="domain" description="PGG" evidence="3">
    <location>
        <begin position="282"/>
        <end position="342"/>
    </location>
</feature>
<dbReference type="InParanoid" id="A0A0Q3S0N8"/>
<reference evidence="4" key="2">
    <citation type="submission" date="2017-06" db="EMBL/GenBank/DDBJ databases">
        <title>WGS assembly of Brachypodium distachyon.</title>
        <authorList>
            <consortium name="The International Brachypodium Initiative"/>
            <person name="Lucas S."/>
            <person name="Harmon-Smith M."/>
            <person name="Lail K."/>
            <person name="Tice H."/>
            <person name="Grimwood J."/>
            <person name="Bruce D."/>
            <person name="Barry K."/>
            <person name="Shu S."/>
            <person name="Lindquist E."/>
            <person name="Wang M."/>
            <person name="Pitluck S."/>
            <person name="Vogel J.P."/>
            <person name="Garvin D.F."/>
            <person name="Mockler T.C."/>
            <person name="Schmutz J."/>
            <person name="Rokhsar D."/>
            <person name="Bevan M.W."/>
        </authorList>
    </citation>
    <scope>NUCLEOTIDE SEQUENCE</scope>
    <source>
        <strain evidence="4">Bd21</strain>
    </source>
</reference>
<keyword evidence="2" id="KW-0812">Transmembrane</keyword>
<dbReference type="Gramene" id="KQK18554">
    <property type="protein sequence ID" value="KQK18554"/>
    <property type="gene ID" value="BRADI_1g43255v3"/>
</dbReference>
<evidence type="ECO:0000313" key="5">
    <source>
        <dbReference type="EnsemblPlants" id="KQK18554"/>
    </source>
</evidence>
<feature type="transmembrane region" description="Helical" evidence="2">
    <location>
        <begin position="125"/>
        <end position="145"/>
    </location>
</feature>
<sequence length="458" mass="51560">MESQPQPGNGHELQNTTSQQEPHQHDDQTPSSADEAELLWKLRKYLILLAILSATITYQAGLAPPGGLWQDNQHGHIASDIVLQYSYTKRYKVFFYCNTTAFMASFIVLILLLAAGSCREVRTSVYIWILLVGIFTYVALHVVFFRHLAPEWLREIFRDVQRFWDESIAHIFIRRHNVTGEPDAPIQDKKEELEQNRSFLLVAATLVAAVTYSAGLSPPGGFWPNNNASHIAGSCREIRTSIFVLTLVGAVLLYLIIQWVAPIVRKPEFVQKSIKWIKENKITYQAGLNPPGGFWPNSRDEHLAGDPILEAINPMRYNAFFYCNANAFVSSLVIITLLQSQLITVGAMKRITIEASKLTEKLGKWRKDLMLVGTFAVSVTYQAGLLPPGDPVIHDTHPMRYKMFFYCNATAFMASMVIVILLLNSTMSKYRRSLLAMKTAMVMDLVCLGRMLQAAAGT</sequence>
<dbReference type="AlphaFoldDB" id="A0A0Q3S0N8"/>
<evidence type="ECO:0000256" key="2">
    <source>
        <dbReference type="SAM" id="Phobius"/>
    </source>
</evidence>
<proteinExistence type="predicted"/>
<feature type="transmembrane region" description="Helical" evidence="2">
    <location>
        <begin position="403"/>
        <end position="423"/>
    </location>
</feature>
<dbReference type="EnsemblPlants" id="KQK18554">
    <property type="protein sequence ID" value="KQK18554"/>
    <property type="gene ID" value="BRADI_1g43255v3"/>
</dbReference>
<dbReference type="OrthoDB" id="653237at2759"/>
<feature type="transmembrane region" description="Helical" evidence="2">
    <location>
        <begin position="327"/>
        <end position="348"/>
    </location>
</feature>
<keyword evidence="6" id="KW-1185">Reference proteome</keyword>
<feature type="domain" description="PGG" evidence="3">
    <location>
        <begin position="39"/>
        <end position="141"/>
    </location>
</feature>
<evidence type="ECO:0000256" key="1">
    <source>
        <dbReference type="SAM" id="MobiDB-lite"/>
    </source>
</evidence>
<feature type="domain" description="PGG" evidence="3">
    <location>
        <begin position="191"/>
        <end position="233"/>
    </location>
</feature>
<feature type="region of interest" description="Disordered" evidence="1">
    <location>
        <begin position="1"/>
        <end position="30"/>
    </location>
</feature>
<evidence type="ECO:0000313" key="6">
    <source>
        <dbReference type="Proteomes" id="UP000008810"/>
    </source>
</evidence>
<organism evidence="4">
    <name type="scientific">Brachypodium distachyon</name>
    <name type="common">Purple false brome</name>
    <name type="synonym">Trachynia distachya</name>
    <dbReference type="NCBI Taxonomy" id="15368"/>
    <lineage>
        <taxon>Eukaryota</taxon>
        <taxon>Viridiplantae</taxon>
        <taxon>Streptophyta</taxon>
        <taxon>Embryophyta</taxon>
        <taxon>Tracheophyta</taxon>
        <taxon>Spermatophyta</taxon>
        <taxon>Magnoliopsida</taxon>
        <taxon>Liliopsida</taxon>
        <taxon>Poales</taxon>
        <taxon>Poaceae</taxon>
        <taxon>BOP clade</taxon>
        <taxon>Pooideae</taxon>
        <taxon>Stipodae</taxon>
        <taxon>Brachypodieae</taxon>
        <taxon>Brachypodium</taxon>
    </lineage>
</organism>
<protein>
    <recommendedName>
        <fullName evidence="3">PGG domain-containing protein</fullName>
    </recommendedName>
</protein>
<reference evidence="4 5" key="1">
    <citation type="journal article" date="2010" name="Nature">
        <title>Genome sequencing and analysis of the model grass Brachypodium distachyon.</title>
        <authorList>
            <consortium name="International Brachypodium Initiative"/>
        </authorList>
    </citation>
    <scope>NUCLEOTIDE SEQUENCE [LARGE SCALE GENOMIC DNA]</scope>
    <source>
        <strain evidence="4 5">Bd21</strain>
    </source>
</reference>
<keyword evidence="2" id="KW-1133">Transmembrane helix</keyword>
<dbReference type="PANTHER" id="PTHR24177:SF430">
    <property type="entry name" value="OS06G0295000 PROTEIN"/>
    <property type="match status" value="1"/>
</dbReference>
<dbReference type="Pfam" id="PF13962">
    <property type="entry name" value="PGG"/>
    <property type="match status" value="4"/>
</dbReference>
<keyword evidence="2" id="KW-0472">Membrane</keyword>
<feature type="transmembrane region" description="Helical" evidence="2">
    <location>
        <begin position="238"/>
        <end position="261"/>
    </location>
</feature>
<gene>
    <name evidence="4" type="ORF">BRADI_1g43255v3</name>
</gene>
<name>A0A0Q3S0N8_BRADI</name>
<feature type="transmembrane region" description="Helical" evidence="2">
    <location>
        <begin position="93"/>
        <end position="113"/>
    </location>
</feature>
<dbReference type="STRING" id="15368.A0A0Q3S0N8"/>
<dbReference type="Proteomes" id="UP000008810">
    <property type="component" value="Chromosome 1"/>
</dbReference>